<reference evidence="1 2" key="2">
    <citation type="submission" date="2018-07" db="EMBL/GenBank/DDBJ databases">
        <title>Diversity of Mesorhizobium strains in Brazil.</title>
        <authorList>
            <person name="Helene L.C.F."/>
            <person name="Dall'Agnol R."/>
            <person name="Delamuta J.R.M."/>
            <person name="Hungria M."/>
        </authorList>
    </citation>
    <scope>NUCLEOTIDE SEQUENCE [LARGE SCALE GENOMIC DNA]</scope>
    <source>
        <strain evidence="1 2">CNPSo 3140</strain>
    </source>
</reference>
<keyword evidence="2" id="KW-1185">Reference proteome</keyword>
<accession>A0A330GVC0</accession>
<sequence length="238" mass="28080">MHLEEIKNAILKKRRQRVRQSTYTYVANLMLADTALDHPYRDRMILDWWARVIDPLEAESFDRGPRGRLKYFRDRLREHRKAPAVNAALRQGSQSGRPLRRMNAQKLGYVMHQIRRLADRRLNYAAAEAVFLQNGDLFDQMTIGLIALPTFRPGREGGLLDRAARKAFNDPRVQPLMSKIREAPQTWLPGHDERAFEQRIEQLSNPYDPIWLFDETYLSVKKRQGLIRKLEDEYLRKI</sequence>
<reference evidence="2" key="1">
    <citation type="submission" date="2018-06" db="EMBL/GenBank/DDBJ databases">
        <authorList>
            <person name="Helene L.C."/>
            <person name="Dall'Agnol R."/>
            <person name="Delamuta J.R."/>
            <person name="Hungria M."/>
        </authorList>
    </citation>
    <scope>NUCLEOTIDE SEQUENCE [LARGE SCALE GENOMIC DNA]</scope>
    <source>
        <strain evidence="2">CNPSo 3140</strain>
    </source>
</reference>
<dbReference type="Proteomes" id="UP000251956">
    <property type="component" value="Unassembled WGS sequence"/>
</dbReference>
<name>A0A330GVC0_9HYPH</name>
<evidence type="ECO:0000313" key="1">
    <source>
        <dbReference type="EMBL" id="RAZ78254.1"/>
    </source>
</evidence>
<protein>
    <submittedName>
        <fullName evidence="1">Uncharacterized protein</fullName>
    </submittedName>
</protein>
<comment type="caution">
    <text evidence="1">The sequence shown here is derived from an EMBL/GenBank/DDBJ whole genome shotgun (WGS) entry which is preliminary data.</text>
</comment>
<organism evidence="1 2">
    <name type="scientific">Mesorhizobium atlanticum</name>
    <dbReference type="NCBI Taxonomy" id="2233532"/>
    <lineage>
        <taxon>Bacteria</taxon>
        <taxon>Pseudomonadati</taxon>
        <taxon>Pseudomonadota</taxon>
        <taxon>Alphaproteobacteria</taxon>
        <taxon>Hyphomicrobiales</taxon>
        <taxon>Phyllobacteriaceae</taxon>
        <taxon>Mesorhizobium</taxon>
    </lineage>
</organism>
<dbReference type="AlphaFoldDB" id="A0A330GVC0"/>
<proteinExistence type="predicted"/>
<gene>
    <name evidence="1" type="ORF">DPM35_06620</name>
</gene>
<dbReference type="OrthoDB" id="8478658at2"/>
<dbReference type="RefSeq" id="WP_112126514.1">
    <property type="nucleotide sequence ID" value="NZ_QMBQ01000002.1"/>
</dbReference>
<dbReference type="EMBL" id="QMBQ01000002">
    <property type="protein sequence ID" value="RAZ78254.1"/>
    <property type="molecule type" value="Genomic_DNA"/>
</dbReference>
<evidence type="ECO:0000313" key="2">
    <source>
        <dbReference type="Proteomes" id="UP000251956"/>
    </source>
</evidence>